<keyword evidence="1" id="KW-0378">Hydrolase</keyword>
<organism evidence="1 2">
    <name type="scientific">Nocardia sputorum</name>
    <dbReference type="NCBI Taxonomy" id="2984338"/>
    <lineage>
        <taxon>Bacteria</taxon>
        <taxon>Bacillati</taxon>
        <taxon>Actinomycetota</taxon>
        <taxon>Actinomycetes</taxon>
        <taxon>Mycobacteriales</taxon>
        <taxon>Nocardiaceae</taxon>
        <taxon>Nocardia</taxon>
    </lineage>
</organism>
<proteinExistence type="predicted"/>
<name>A0ABM8D868_9NOCA</name>
<keyword evidence="2" id="KW-1185">Reference proteome</keyword>
<sequence>MPSNGSHPHDIRAVVFDWRGTLVSELSPQQWAREALRRTGRRHDDDSARALLWKIRAAAGEPNRLQSPQGNTSAARHRETFYAVFADAGLDTDLADELFAVDSDPAYNHFAADAAATLTALRESGYQIGVLSNIHFDIRPCFAEARLLPLIDAFVLSNEHGIQKPDPAIFRLALAELGTRAEQTLMVGDRPARDGAAVAVGMPTLLVPSLTDPRHCQLHLVTNAVGAGSRPPARKRSAAVSGFVESVIPR</sequence>
<reference evidence="1 2" key="1">
    <citation type="submission" date="2022-11" db="EMBL/GenBank/DDBJ databases">
        <title>Genome Sequencing of Nocardia sp. ON39_IFM12276 and assembly.</title>
        <authorList>
            <person name="Shimojima M."/>
            <person name="Toyokawa M."/>
            <person name="Uesaka K."/>
        </authorList>
    </citation>
    <scope>NUCLEOTIDE SEQUENCE [LARGE SCALE GENOMIC DNA]</scope>
    <source>
        <strain evidence="1 2">IFM 12276</strain>
    </source>
</reference>
<dbReference type="Gene3D" id="3.40.50.1000">
    <property type="entry name" value="HAD superfamily/HAD-like"/>
    <property type="match status" value="1"/>
</dbReference>
<evidence type="ECO:0000313" key="2">
    <source>
        <dbReference type="Proteomes" id="UP001317870"/>
    </source>
</evidence>
<dbReference type="Pfam" id="PF00702">
    <property type="entry name" value="Hydrolase"/>
    <property type="match status" value="1"/>
</dbReference>
<dbReference type="InterPro" id="IPR006439">
    <property type="entry name" value="HAD-SF_hydro_IA"/>
</dbReference>
<evidence type="ECO:0000313" key="1">
    <source>
        <dbReference type="EMBL" id="BDU03677.1"/>
    </source>
</evidence>
<gene>
    <name evidence="1" type="ORF">IFM12276_67050</name>
</gene>
<dbReference type="SFLD" id="SFLDS00003">
    <property type="entry name" value="Haloacid_Dehalogenase"/>
    <property type="match status" value="1"/>
</dbReference>
<protein>
    <submittedName>
        <fullName evidence="1">Hydrolase</fullName>
    </submittedName>
</protein>
<dbReference type="RefSeq" id="WP_281876849.1">
    <property type="nucleotide sequence ID" value="NZ_AP026978.1"/>
</dbReference>
<dbReference type="NCBIfam" id="TIGR01549">
    <property type="entry name" value="HAD-SF-IA-v1"/>
    <property type="match status" value="1"/>
</dbReference>
<dbReference type="SUPFAM" id="SSF56784">
    <property type="entry name" value="HAD-like"/>
    <property type="match status" value="1"/>
</dbReference>
<dbReference type="PRINTS" id="PR00413">
    <property type="entry name" value="HADHALOGNASE"/>
</dbReference>
<dbReference type="PANTHER" id="PTHR46649">
    <property type="match status" value="1"/>
</dbReference>
<dbReference type="GO" id="GO:0016787">
    <property type="term" value="F:hydrolase activity"/>
    <property type="evidence" value="ECO:0007669"/>
    <property type="project" value="UniProtKB-KW"/>
</dbReference>
<dbReference type="PANTHER" id="PTHR46649:SF4">
    <property type="entry name" value="HALOACID DEHALOGENASE-LIKE HYDROLASE (HAD) SUPERFAMILY PROTEIN"/>
    <property type="match status" value="1"/>
</dbReference>
<accession>A0ABM8D868</accession>
<dbReference type="NCBIfam" id="TIGR01509">
    <property type="entry name" value="HAD-SF-IA-v3"/>
    <property type="match status" value="1"/>
</dbReference>
<dbReference type="InterPro" id="IPR036412">
    <property type="entry name" value="HAD-like_sf"/>
</dbReference>
<dbReference type="EMBL" id="AP026978">
    <property type="protein sequence ID" value="BDU03677.1"/>
    <property type="molecule type" value="Genomic_DNA"/>
</dbReference>
<dbReference type="SFLD" id="SFLDG01129">
    <property type="entry name" value="C1.5:_HAD__Beta-PGM__Phosphata"/>
    <property type="match status" value="1"/>
</dbReference>
<dbReference type="Proteomes" id="UP001317870">
    <property type="component" value="Chromosome"/>
</dbReference>
<dbReference type="InterPro" id="IPR023214">
    <property type="entry name" value="HAD_sf"/>
</dbReference>